<accession>Q73D78</accession>
<protein>
    <submittedName>
        <fullName evidence="1">Uncharacterized protein</fullName>
    </submittedName>
</protein>
<gene>
    <name evidence="1" type="ordered locus">BCE_0836</name>
</gene>
<dbReference type="HOGENOM" id="CLU_2505668_0_0_9"/>
<name>Q73D78_BACC1</name>
<organism evidence="1 2">
    <name type="scientific">Bacillus cereus (strain ATCC 10987 / NRS 248)</name>
    <dbReference type="NCBI Taxonomy" id="222523"/>
    <lineage>
        <taxon>Bacteria</taxon>
        <taxon>Bacillati</taxon>
        <taxon>Bacillota</taxon>
        <taxon>Bacilli</taxon>
        <taxon>Bacillales</taxon>
        <taxon>Bacillaceae</taxon>
        <taxon>Bacillus</taxon>
        <taxon>Bacillus cereus group</taxon>
    </lineage>
</organism>
<dbReference type="AlphaFoldDB" id="Q73D78"/>
<sequence length="85" mass="10623">MLGQGQEQYHLVQPFHQPYLIRQQPVIHHLKMLMLHLWQLLRLKKRLQFLLKQHQMLWQLLVLPLRQVHRQQLQKHQILTNQMQR</sequence>
<dbReference type="EMBL" id="AE017194">
    <property type="protein sequence ID" value="AAS39767.1"/>
    <property type="molecule type" value="Genomic_DNA"/>
</dbReference>
<proteinExistence type="predicted"/>
<dbReference type="Proteomes" id="UP000002527">
    <property type="component" value="Chromosome"/>
</dbReference>
<evidence type="ECO:0000313" key="1">
    <source>
        <dbReference type="EMBL" id="AAS39767.1"/>
    </source>
</evidence>
<reference evidence="1 2" key="1">
    <citation type="journal article" date="2004" name="Nucleic Acids Res.">
        <title>The genome sequence of Bacillus cereus ATCC 10987 reveals metabolic adaptations and a large plasmid related to Bacillus anthracis pXO1.</title>
        <authorList>
            <person name="Rasko D.A."/>
            <person name="Ravel J."/>
            <person name="Okstad O.A."/>
            <person name="Helgason E."/>
            <person name="Cer R.Z."/>
            <person name="Jiang L."/>
            <person name="Shores K.A."/>
            <person name="Fouts D.E."/>
            <person name="Tourasse N.J."/>
            <person name="Angiuoli S.V."/>
            <person name="Kolonay J."/>
            <person name="Nelson W.C."/>
            <person name="Kolsto A.-B."/>
            <person name="Fraser C.M."/>
            <person name="Read T.D."/>
        </authorList>
    </citation>
    <scope>NUCLEOTIDE SEQUENCE [LARGE SCALE GENOMIC DNA]</scope>
    <source>
        <strain evidence="2">ATCC 10987 / NRS 248</strain>
    </source>
</reference>
<evidence type="ECO:0000313" key="2">
    <source>
        <dbReference type="Proteomes" id="UP000002527"/>
    </source>
</evidence>
<dbReference type="KEGG" id="bca:BCE_0836"/>